<evidence type="ECO:0000313" key="2">
    <source>
        <dbReference type="Proteomes" id="UP000238479"/>
    </source>
</evidence>
<reference evidence="1 2" key="1">
    <citation type="journal article" date="2018" name="Nat. Genet.">
        <title>The Rosa genome provides new insights in the design of modern roses.</title>
        <authorList>
            <person name="Bendahmane M."/>
        </authorList>
    </citation>
    <scope>NUCLEOTIDE SEQUENCE [LARGE SCALE GENOMIC DNA]</scope>
    <source>
        <strain evidence="2">cv. Old Blush</strain>
    </source>
</reference>
<proteinExistence type="predicted"/>
<accession>A0A2P6P4Q2</accession>
<dbReference type="EMBL" id="PDCK01000045">
    <property type="protein sequence ID" value="PRQ16899.1"/>
    <property type="molecule type" value="Genomic_DNA"/>
</dbReference>
<name>A0A2P6P4Q2_ROSCH</name>
<dbReference type="Proteomes" id="UP000238479">
    <property type="component" value="Chromosome 7"/>
</dbReference>
<keyword evidence="2" id="KW-1185">Reference proteome</keyword>
<gene>
    <name evidence="1" type="ORF">RchiOBHm_Chr7g0189231</name>
</gene>
<sequence length="63" mass="7094">MELESERNRRLEREVGRGYVGGEDGKSGVRMGCAATTVGLVRIENDGIYVWREERIGGCCFRN</sequence>
<protein>
    <submittedName>
        <fullName evidence="1">Uncharacterized protein</fullName>
    </submittedName>
</protein>
<dbReference type="AlphaFoldDB" id="A0A2P6P4Q2"/>
<evidence type="ECO:0000313" key="1">
    <source>
        <dbReference type="EMBL" id="PRQ16899.1"/>
    </source>
</evidence>
<dbReference type="Gramene" id="PRQ16899">
    <property type="protein sequence ID" value="PRQ16899"/>
    <property type="gene ID" value="RchiOBHm_Chr7g0189231"/>
</dbReference>
<organism evidence="1 2">
    <name type="scientific">Rosa chinensis</name>
    <name type="common">China rose</name>
    <dbReference type="NCBI Taxonomy" id="74649"/>
    <lineage>
        <taxon>Eukaryota</taxon>
        <taxon>Viridiplantae</taxon>
        <taxon>Streptophyta</taxon>
        <taxon>Embryophyta</taxon>
        <taxon>Tracheophyta</taxon>
        <taxon>Spermatophyta</taxon>
        <taxon>Magnoliopsida</taxon>
        <taxon>eudicotyledons</taxon>
        <taxon>Gunneridae</taxon>
        <taxon>Pentapetalae</taxon>
        <taxon>rosids</taxon>
        <taxon>fabids</taxon>
        <taxon>Rosales</taxon>
        <taxon>Rosaceae</taxon>
        <taxon>Rosoideae</taxon>
        <taxon>Rosoideae incertae sedis</taxon>
        <taxon>Rosa</taxon>
    </lineage>
</organism>
<comment type="caution">
    <text evidence="1">The sequence shown here is derived from an EMBL/GenBank/DDBJ whole genome shotgun (WGS) entry which is preliminary data.</text>
</comment>